<keyword evidence="1" id="KW-0175">Coiled coil</keyword>
<dbReference type="AlphaFoldDB" id="A0A8S1MVE8"/>
<evidence type="ECO:0000313" key="3">
    <source>
        <dbReference type="Proteomes" id="UP000692954"/>
    </source>
</evidence>
<proteinExistence type="predicted"/>
<organism evidence="2 3">
    <name type="scientific">Paramecium sonneborni</name>
    <dbReference type="NCBI Taxonomy" id="65129"/>
    <lineage>
        <taxon>Eukaryota</taxon>
        <taxon>Sar</taxon>
        <taxon>Alveolata</taxon>
        <taxon>Ciliophora</taxon>
        <taxon>Intramacronucleata</taxon>
        <taxon>Oligohymenophorea</taxon>
        <taxon>Peniculida</taxon>
        <taxon>Parameciidae</taxon>
        <taxon>Paramecium</taxon>
    </lineage>
</organism>
<dbReference type="Proteomes" id="UP000692954">
    <property type="component" value="Unassembled WGS sequence"/>
</dbReference>
<reference evidence="2" key="1">
    <citation type="submission" date="2021-01" db="EMBL/GenBank/DDBJ databases">
        <authorList>
            <consortium name="Genoscope - CEA"/>
            <person name="William W."/>
        </authorList>
    </citation>
    <scope>NUCLEOTIDE SEQUENCE</scope>
</reference>
<evidence type="ECO:0000256" key="1">
    <source>
        <dbReference type="SAM" id="Coils"/>
    </source>
</evidence>
<gene>
    <name evidence="2" type="ORF">PSON_ATCC_30995.1.T0470327</name>
</gene>
<dbReference type="OrthoDB" id="391137at2759"/>
<name>A0A8S1MVE8_9CILI</name>
<keyword evidence="3" id="KW-1185">Reference proteome</keyword>
<feature type="coiled-coil region" evidence="1">
    <location>
        <begin position="88"/>
        <end position="119"/>
    </location>
</feature>
<protein>
    <submittedName>
        <fullName evidence="2">Uncharacterized protein</fullName>
    </submittedName>
</protein>
<accession>A0A8S1MVE8</accession>
<sequence length="144" mass="17051">MRNIEDSALRLFNHIDDLERQGQVELCSSFIFAVHLFSLLTFFNHIERIFMKKKINIKVFVESYLFDIPPENICNKPTTLSETDAPKIGQLEWKKIQQLEKYENLEKETRNKIRAAISEFDFKQYKNAQQQILTAIDLLNNLLQ</sequence>
<evidence type="ECO:0000313" key="2">
    <source>
        <dbReference type="EMBL" id="CAD8085077.1"/>
    </source>
</evidence>
<dbReference type="EMBL" id="CAJJDN010000047">
    <property type="protein sequence ID" value="CAD8085077.1"/>
    <property type="molecule type" value="Genomic_DNA"/>
</dbReference>
<comment type="caution">
    <text evidence="2">The sequence shown here is derived from an EMBL/GenBank/DDBJ whole genome shotgun (WGS) entry which is preliminary data.</text>
</comment>